<dbReference type="STRING" id="927083.DB32_008884"/>
<dbReference type="PANTHER" id="PTHR43877">
    <property type="entry name" value="AMINOALKYLPHOSPHONATE N-ACETYLTRANSFERASE-RELATED-RELATED"/>
    <property type="match status" value="1"/>
</dbReference>
<protein>
    <submittedName>
        <fullName evidence="4">Acetyltransferase, GNAT family</fullName>
    </submittedName>
</protein>
<gene>
    <name evidence="4" type="ORF">DB32_008884</name>
</gene>
<keyword evidence="5" id="KW-1185">Reference proteome</keyword>
<dbReference type="SUPFAM" id="SSF55729">
    <property type="entry name" value="Acyl-CoA N-acyltransferases (Nat)"/>
    <property type="match status" value="1"/>
</dbReference>
<keyword evidence="1 4" id="KW-0808">Transferase</keyword>
<dbReference type="PROSITE" id="PS51186">
    <property type="entry name" value="GNAT"/>
    <property type="match status" value="1"/>
</dbReference>
<reference evidence="4 5" key="1">
    <citation type="submission" date="2015-03" db="EMBL/GenBank/DDBJ databases">
        <title>Genome assembly of Sandaracinus amylolyticus DSM 53668.</title>
        <authorList>
            <person name="Sharma G."/>
            <person name="Subramanian S."/>
        </authorList>
    </citation>
    <scope>NUCLEOTIDE SEQUENCE [LARGE SCALE GENOMIC DNA]</scope>
    <source>
        <strain evidence="4 5">DSM 53668</strain>
    </source>
</reference>
<dbReference type="Proteomes" id="UP000034883">
    <property type="component" value="Chromosome"/>
</dbReference>
<dbReference type="OrthoDB" id="9808276at2"/>
<feature type="domain" description="N-acetyltransferase" evidence="3">
    <location>
        <begin position="3"/>
        <end position="165"/>
    </location>
</feature>
<accession>A0A0F6YMU0</accession>
<dbReference type="EMBL" id="CP011125">
    <property type="protein sequence ID" value="AKF11735.1"/>
    <property type="molecule type" value="Genomic_DNA"/>
</dbReference>
<evidence type="ECO:0000313" key="4">
    <source>
        <dbReference type="EMBL" id="AKF11735.1"/>
    </source>
</evidence>
<dbReference type="AlphaFoldDB" id="A0A0F6YMU0"/>
<evidence type="ECO:0000313" key="5">
    <source>
        <dbReference type="Proteomes" id="UP000034883"/>
    </source>
</evidence>
<evidence type="ECO:0000256" key="2">
    <source>
        <dbReference type="ARBA" id="ARBA00023315"/>
    </source>
</evidence>
<dbReference type="InterPro" id="IPR050832">
    <property type="entry name" value="Bact_Acetyltransf"/>
</dbReference>
<dbReference type="InterPro" id="IPR000182">
    <property type="entry name" value="GNAT_dom"/>
</dbReference>
<dbReference type="KEGG" id="samy:DB32_008884"/>
<evidence type="ECO:0000259" key="3">
    <source>
        <dbReference type="PROSITE" id="PS51186"/>
    </source>
</evidence>
<dbReference type="Gene3D" id="3.40.630.30">
    <property type="match status" value="1"/>
</dbReference>
<dbReference type="InterPro" id="IPR016181">
    <property type="entry name" value="Acyl_CoA_acyltransferase"/>
</dbReference>
<organism evidence="4 5">
    <name type="scientific">Sandaracinus amylolyticus</name>
    <dbReference type="NCBI Taxonomy" id="927083"/>
    <lineage>
        <taxon>Bacteria</taxon>
        <taxon>Pseudomonadati</taxon>
        <taxon>Myxococcota</taxon>
        <taxon>Polyangia</taxon>
        <taxon>Polyangiales</taxon>
        <taxon>Sandaracinaceae</taxon>
        <taxon>Sandaracinus</taxon>
    </lineage>
</organism>
<dbReference type="CDD" id="cd04301">
    <property type="entry name" value="NAT_SF"/>
    <property type="match status" value="1"/>
</dbReference>
<dbReference type="Pfam" id="PF00583">
    <property type="entry name" value="Acetyltransf_1"/>
    <property type="match status" value="1"/>
</dbReference>
<sequence length="165" mass="18080">MSIAIRRLGAHDAPAYRALRALGLRQAPDAFRVAPEDEQHETDASVAQRLAGHAVFGGERDATLLGVAGVTGFDGAKLRHRALLWGMYVHPDARGTGLADALVARAIEHASLDHQRLILTLAADNVRALRLYERHGFVVYGREPDAIRRSPDAYVDELLMSRALR</sequence>
<keyword evidence="2" id="KW-0012">Acyltransferase</keyword>
<name>A0A0F6YMU0_9BACT</name>
<dbReference type="GO" id="GO:0016747">
    <property type="term" value="F:acyltransferase activity, transferring groups other than amino-acyl groups"/>
    <property type="evidence" value="ECO:0007669"/>
    <property type="project" value="InterPro"/>
</dbReference>
<evidence type="ECO:0000256" key="1">
    <source>
        <dbReference type="ARBA" id="ARBA00022679"/>
    </source>
</evidence>
<proteinExistence type="predicted"/>